<feature type="transmembrane region" description="Helical" evidence="10">
    <location>
        <begin position="55"/>
        <end position="79"/>
    </location>
</feature>
<evidence type="ECO:0000256" key="10">
    <source>
        <dbReference type="SAM" id="Phobius"/>
    </source>
</evidence>
<comment type="subcellular location">
    <subcellularLocation>
        <location evidence="1">Cell membrane</location>
        <topology evidence="1">Multi-pass membrane protein</topology>
    </subcellularLocation>
</comment>
<evidence type="ECO:0000256" key="9">
    <source>
        <dbReference type="ARBA" id="ARBA00023251"/>
    </source>
</evidence>
<feature type="transmembrane region" description="Helical" evidence="10">
    <location>
        <begin position="404"/>
        <end position="425"/>
    </location>
</feature>
<keyword evidence="8 10" id="KW-0472">Membrane</keyword>
<feature type="transmembrane region" description="Helical" evidence="10">
    <location>
        <begin position="145"/>
        <end position="163"/>
    </location>
</feature>
<evidence type="ECO:0000256" key="6">
    <source>
        <dbReference type="ARBA" id="ARBA00022692"/>
    </source>
</evidence>
<accession>A0A174MTM1</accession>
<dbReference type="CDD" id="cd13143">
    <property type="entry name" value="MATE_MepA_like"/>
    <property type="match status" value="1"/>
</dbReference>
<keyword evidence="7 10" id="KW-1133">Transmembrane helix</keyword>
<feature type="transmembrane region" description="Helical" evidence="10">
    <location>
        <begin position="100"/>
        <end position="125"/>
    </location>
</feature>
<feature type="transmembrane region" description="Helical" evidence="10">
    <location>
        <begin position="21"/>
        <end position="43"/>
    </location>
</feature>
<reference evidence="11 12" key="1">
    <citation type="submission" date="2015-09" db="EMBL/GenBank/DDBJ databases">
        <authorList>
            <consortium name="Pathogen Informatics"/>
        </authorList>
    </citation>
    <scope>NUCLEOTIDE SEQUENCE [LARGE SCALE GENOMIC DNA]</scope>
    <source>
        <strain evidence="11 12">2789STDY5608850</strain>
    </source>
</reference>
<dbReference type="Pfam" id="PF01554">
    <property type="entry name" value="MatE"/>
    <property type="match status" value="2"/>
</dbReference>
<dbReference type="AlphaFoldDB" id="A0A174MTM1"/>
<evidence type="ECO:0000256" key="1">
    <source>
        <dbReference type="ARBA" id="ARBA00004651"/>
    </source>
</evidence>
<comment type="similarity">
    <text evidence="2">Belongs to the multi antimicrobial extrusion (MATE) (TC 2.A.66.1) family. MepA subfamily.</text>
</comment>
<organism evidence="11 12">
    <name type="scientific">Hungatella hathewayi</name>
    <dbReference type="NCBI Taxonomy" id="154046"/>
    <lineage>
        <taxon>Bacteria</taxon>
        <taxon>Bacillati</taxon>
        <taxon>Bacillota</taxon>
        <taxon>Clostridia</taxon>
        <taxon>Lachnospirales</taxon>
        <taxon>Lachnospiraceae</taxon>
        <taxon>Hungatella</taxon>
    </lineage>
</organism>
<dbReference type="PIRSF" id="PIRSF006603">
    <property type="entry name" value="DinF"/>
    <property type="match status" value="1"/>
</dbReference>
<keyword evidence="4" id="KW-0813">Transport</keyword>
<keyword evidence="6 10" id="KW-0812">Transmembrane</keyword>
<dbReference type="Proteomes" id="UP000095651">
    <property type="component" value="Unassembled WGS sequence"/>
</dbReference>
<dbReference type="EMBL" id="CYZE01000027">
    <property type="protein sequence ID" value="CUP37738.1"/>
    <property type="molecule type" value="Genomic_DNA"/>
</dbReference>
<evidence type="ECO:0000256" key="8">
    <source>
        <dbReference type="ARBA" id="ARBA00023136"/>
    </source>
</evidence>
<dbReference type="GO" id="GO:0005886">
    <property type="term" value="C:plasma membrane"/>
    <property type="evidence" value="ECO:0007669"/>
    <property type="project" value="UniProtKB-SubCell"/>
</dbReference>
<dbReference type="NCBIfam" id="TIGR00797">
    <property type="entry name" value="matE"/>
    <property type="match status" value="1"/>
</dbReference>
<evidence type="ECO:0000313" key="11">
    <source>
        <dbReference type="EMBL" id="CUP37738.1"/>
    </source>
</evidence>
<evidence type="ECO:0000256" key="7">
    <source>
        <dbReference type="ARBA" id="ARBA00022989"/>
    </source>
</evidence>
<feature type="transmembrane region" description="Helical" evidence="10">
    <location>
        <begin position="170"/>
        <end position="192"/>
    </location>
</feature>
<keyword evidence="5" id="KW-1003">Cell membrane</keyword>
<keyword evidence="9" id="KW-0046">Antibiotic resistance</keyword>
<dbReference type="RefSeq" id="WP_055660415.1">
    <property type="nucleotide sequence ID" value="NZ_CABIXC010000027.1"/>
</dbReference>
<sequence length="473" mass="51187">MKKPMTQEERFVQMIETPVSTLIPRLAVPTIISMLVTAIYNMADTFFVSQIGTSASGAVGVMFSAMAMIQAIGFTLGMGSGNYISRSLGDRNGGEAEKSAATAFFTALIIGALISVFGLMCLRPLVFLLGATETIAPYAMDYGKYILIAAPFMMSSFVMNNILRAQGNAMYSMIGITTGGVLNMILDPILIFGFDMGIAGAAIATMMSQMISFGILFYQCNFREGSIRMRLSKFTPTGKMYGEILHAGLPSFCRQGLASVATVILNFAAGPFGDSAIAAMSIVSRFMMFINSALIGFGQGFQPVCGFNFGAKRYDRVLEAFWFCVKVAITMLTCFGIIAFAISRPIITAFRREDLEVIRIGTLALRLQILTLPLQAWVIMVNMLTQSIGYGFRASLVAMGRQGLFLIPSLLILPNICGILGVQLAQPVADVFTFALATFIVVRVLEELKTMREGQKMSEKAGRPDSHAGAQPL</sequence>
<dbReference type="GO" id="GO:0046677">
    <property type="term" value="P:response to antibiotic"/>
    <property type="evidence" value="ECO:0007669"/>
    <property type="project" value="UniProtKB-KW"/>
</dbReference>
<dbReference type="GO" id="GO:0015297">
    <property type="term" value="F:antiporter activity"/>
    <property type="evidence" value="ECO:0007669"/>
    <property type="project" value="InterPro"/>
</dbReference>
<evidence type="ECO:0000313" key="12">
    <source>
        <dbReference type="Proteomes" id="UP000095651"/>
    </source>
</evidence>
<feature type="transmembrane region" description="Helical" evidence="10">
    <location>
        <begin position="431"/>
        <end position="448"/>
    </location>
</feature>
<dbReference type="InterPro" id="IPR045070">
    <property type="entry name" value="MATE_MepA-like"/>
</dbReference>
<dbReference type="InterPro" id="IPR051327">
    <property type="entry name" value="MATE_MepA_subfamily"/>
</dbReference>
<gene>
    <name evidence="11" type="primary">mepA_38</name>
    <name evidence="11" type="ORF">ERS852407_05759</name>
</gene>
<evidence type="ECO:0000256" key="4">
    <source>
        <dbReference type="ARBA" id="ARBA00022448"/>
    </source>
</evidence>
<dbReference type="PANTHER" id="PTHR43823:SF3">
    <property type="entry name" value="MULTIDRUG EXPORT PROTEIN MEPA"/>
    <property type="match status" value="1"/>
</dbReference>
<evidence type="ECO:0000256" key="2">
    <source>
        <dbReference type="ARBA" id="ARBA00008417"/>
    </source>
</evidence>
<name>A0A174MTM1_9FIRM</name>
<evidence type="ECO:0000256" key="5">
    <source>
        <dbReference type="ARBA" id="ARBA00022475"/>
    </source>
</evidence>
<proteinExistence type="inferred from homology"/>
<dbReference type="GO" id="GO:0042910">
    <property type="term" value="F:xenobiotic transmembrane transporter activity"/>
    <property type="evidence" value="ECO:0007669"/>
    <property type="project" value="InterPro"/>
</dbReference>
<dbReference type="InterPro" id="IPR002528">
    <property type="entry name" value="MATE_fam"/>
</dbReference>
<protein>
    <recommendedName>
        <fullName evidence="3">Multidrug export protein MepA</fullName>
    </recommendedName>
</protein>
<dbReference type="PANTHER" id="PTHR43823">
    <property type="entry name" value="SPORULATION PROTEIN YKVU"/>
    <property type="match status" value="1"/>
</dbReference>
<dbReference type="InterPro" id="IPR048279">
    <property type="entry name" value="MdtK-like"/>
</dbReference>
<feature type="transmembrane region" description="Helical" evidence="10">
    <location>
        <begin position="320"/>
        <end position="343"/>
    </location>
</feature>
<feature type="transmembrane region" description="Helical" evidence="10">
    <location>
        <begin position="198"/>
        <end position="220"/>
    </location>
</feature>
<evidence type="ECO:0000256" key="3">
    <source>
        <dbReference type="ARBA" id="ARBA00022106"/>
    </source>
</evidence>